<keyword evidence="3" id="KW-1185">Reference proteome</keyword>
<protein>
    <recommendedName>
        <fullName evidence="1">Phytanoyl-CoA hydroxylase-interacting protein-like C-terminal domain-containing protein</fullName>
    </recommendedName>
</protein>
<proteinExistence type="predicted"/>
<reference evidence="2" key="1">
    <citation type="journal article" date="2023" name="Mol. Biol. Evol.">
        <title>Third-Generation Sequencing Reveals the Adaptive Role of the Epigenome in Three Deep-Sea Polychaetes.</title>
        <authorList>
            <person name="Perez M."/>
            <person name="Aroh O."/>
            <person name="Sun Y."/>
            <person name="Lan Y."/>
            <person name="Juniper S.K."/>
            <person name="Young C.R."/>
            <person name="Angers B."/>
            <person name="Qian P.Y."/>
        </authorList>
    </citation>
    <scope>NUCLEOTIDE SEQUENCE</scope>
    <source>
        <strain evidence="2">R07B-5</strain>
    </source>
</reference>
<evidence type="ECO:0000313" key="3">
    <source>
        <dbReference type="Proteomes" id="UP001209878"/>
    </source>
</evidence>
<accession>A0AAD9NXE9</accession>
<evidence type="ECO:0000313" key="2">
    <source>
        <dbReference type="EMBL" id="KAK2184230.1"/>
    </source>
</evidence>
<feature type="domain" description="Phytanoyl-CoA hydroxylase-interacting protein-like C-terminal" evidence="1">
    <location>
        <begin position="100"/>
        <end position="176"/>
    </location>
</feature>
<organism evidence="2 3">
    <name type="scientific">Ridgeia piscesae</name>
    <name type="common">Tubeworm</name>
    <dbReference type="NCBI Taxonomy" id="27915"/>
    <lineage>
        <taxon>Eukaryota</taxon>
        <taxon>Metazoa</taxon>
        <taxon>Spiralia</taxon>
        <taxon>Lophotrochozoa</taxon>
        <taxon>Annelida</taxon>
        <taxon>Polychaeta</taxon>
        <taxon>Sedentaria</taxon>
        <taxon>Canalipalpata</taxon>
        <taxon>Sabellida</taxon>
        <taxon>Siboglinidae</taxon>
        <taxon>Ridgeia</taxon>
    </lineage>
</organism>
<dbReference type="PANTHER" id="PTHR15698:SF10">
    <property type="entry name" value="PHYTANOYL-COA HYDROXYLASE-INTERACTING PROTEIN-LIKE C-TERMINAL DOMAIN-CONTAINING PROTEIN"/>
    <property type="match status" value="1"/>
</dbReference>
<evidence type="ECO:0000259" key="1">
    <source>
        <dbReference type="Pfam" id="PF19281"/>
    </source>
</evidence>
<dbReference type="InterPro" id="IPR045545">
    <property type="entry name" value="PHYIP/PHIPL_C"/>
</dbReference>
<dbReference type="Proteomes" id="UP001209878">
    <property type="component" value="Unassembled WGS sequence"/>
</dbReference>
<dbReference type="Pfam" id="PF19281">
    <property type="entry name" value="PHYHIP_C"/>
    <property type="match status" value="2"/>
</dbReference>
<dbReference type="EMBL" id="JAODUO010000276">
    <property type="protein sequence ID" value="KAK2184230.1"/>
    <property type="molecule type" value="Genomic_DNA"/>
</dbReference>
<name>A0AAD9NXE9_RIDPI</name>
<sequence length="198" mass="22538">MAYSLPYDTTRRSTRAVFTPEELRTLHTMAVNHVMRTGSSDFKHCRTFYRNKLPEYFRQCKLDDNNIMKVYLKDNNGDPKSIINGQIKGLFFATSVDPITDMFCRGKLIKLNLTNNDFLKRMSGMVFVTDNVWVEVLYTEDVDLSRPDCTFSTVYSRGTSTPGGLPKNPSCTVCNLPTATARTTSDDLEALLAKLRMF</sequence>
<dbReference type="InterPro" id="IPR042868">
    <property type="entry name" value="PHYHIP/PHYHIPL"/>
</dbReference>
<gene>
    <name evidence="2" type="ORF">NP493_276g03034</name>
</gene>
<dbReference type="PANTHER" id="PTHR15698">
    <property type="entry name" value="PROTEIN CBG15099"/>
    <property type="match status" value="1"/>
</dbReference>
<comment type="caution">
    <text evidence="2">The sequence shown here is derived from an EMBL/GenBank/DDBJ whole genome shotgun (WGS) entry which is preliminary data.</text>
</comment>
<feature type="domain" description="Phytanoyl-CoA hydroxylase-interacting protein-like C-terminal" evidence="1">
    <location>
        <begin position="44"/>
        <end position="96"/>
    </location>
</feature>
<dbReference type="AlphaFoldDB" id="A0AAD9NXE9"/>